<keyword evidence="2" id="KW-0732">Signal</keyword>
<dbReference type="GO" id="GO:0016020">
    <property type="term" value="C:membrane"/>
    <property type="evidence" value="ECO:0007669"/>
    <property type="project" value="UniProtKB-SubCell"/>
</dbReference>
<accession>A0A0X3AM36</accession>
<evidence type="ECO:0000256" key="4">
    <source>
        <dbReference type="ARBA" id="ARBA00023139"/>
    </source>
</evidence>
<dbReference type="Pfam" id="PF03180">
    <property type="entry name" value="Lipoprotein_9"/>
    <property type="match status" value="1"/>
</dbReference>
<organism evidence="8 9">
    <name type="scientific">Apibacter mensalis</name>
    <dbReference type="NCBI Taxonomy" id="1586267"/>
    <lineage>
        <taxon>Bacteria</taxon>
        <taxon>Pseudomonadati</taxon>
        <taxon>Bacteroidota</taxon>
        <taxon>Flavobacteriia</taxon>
        <taxon>Flavobacteriales</taxon>
        <taxon>Weeksellaceae</taxon>
        <taxon>Apibacter</taxon>
    </lineage>
</organism>
<comment type="similarity">
    <text evidence="6">Belongs to the nlpA lipoprotein family.</text>
</comment>
<dbReference type="CDD" id="cd13598">
    <property type="entry name" value="PBP2_lipoprotein_IlpA_like"/>
    <property type="match status" value="1"/>
</dbReference>
<dbReference type="RefSeq" id="WP_055424657.1">
    <property type="nucleotide sequence ID" value="NZ_FCOR01000001.1"/>
</dbReference>
<dbReference type="PANTHER" id="PTHR30429">
    <property type="entry name" value="D-METHIONINE-BINDING LIPOPROTEIN METQ"/>
    <property type="match status" value="1"/>
</dbReference>
<dbReference type="InterPro" id="IPR004872">
    <property type="entry name" value="Lipoprotein_NlpA"/>
</dbReference>
<dbReference type="SUPFAM" id="SSF53850">
    <property type="entry name" value="Periplasmic binding protein-like II"/>
    <property type="match status" value="1"/>
</dbReference>
<evidence type="ECO:0000256" key="2">
    <source>
        <dbReference type="ARBA" id="ARBA00022729"/>
    </source>
</evidence>
<dbReference type="NCBIfam" id="NF008285">
    <property type="entry name" value="PRK11063.1"/>
    <property type="match status" value="1"/>
</dbReference>
<reference evidence="8 9" key="1">
    <citation type="submission" date="2016-01" db="EMBL/GenBank/DDBJ databases">
        <authorList>
            <person name="McClelland M."/>
            <person name="Jain A."/>
            <person name="Saraogi P."/>
            <person name="Mendelson R."/>
            <person name="Westerman R."/>
            <person name="SanMiguel P."/>
            <person name="Csonka L."/>
        </authorList>
    </citation>
    <scope>NUCLEOTIDE SEQUENCE [LARGE SCALE GENOMIC DNA]</scope>
    <source>
        <strain evidence="8 9">R-53146</strain>
    </source>
</reference>
<dbReference type="AlphaFoldDB" id="A0A0X3AM36"/>
<dbReference type="NCBIfam" id="TIGR00363">
    <property type="entry name" value="MetQ/NlpA family lipoprotein"/>
    <property type="match status" value="1"/>
</dbReference>
<comment type="subcellular location">
    <subcellularLocation>
        <location evidence="1">Membrane</location>
        <topology evidence="1">Lipid-anchor</topology>
    </subcellularLocation>
</comment>
<keyword evidence="4" id="KW-0564">Palmitate</keyword>
<evidence type="ECO:0000256" key="5">
    <source>
        <dbReference type="ARBA" id="ARBA00023288"/>
    </source>
</evidence>
<protein>
    <recommendedName>
        <fullName evidence="6">Lipoprotein</fullName>
    </recommendedName>
</protein>
<dbReference type="PANTHER" id="PTHR30429:SF1">
    <property type="entry name" value="D-METHIONINE-BINDING LIPOPROTEIN METQ-RELATED"/>
    <property type="match status" value="1"/>
</dbReference>
<proteinExistence type="inferred from homology"/>
<gene>
    <name evidence="8" type="ORF">Ga0061079_101250</name>
</gene>
<evidence type="ECO:0000256" key="6">
    <source>
        <dbReference type="PIRNR" id="PIRNR002854"/>
    </source>
</evidence>
<keyword evidence="9" id="KW-1185">Reference proteome</keyword>
<name>A0A0X3AM36_9FLAO</name>
<dbReference type="Proteomes" id="UP000182761">
    <property type="component" value="Unassembled WGS sequence"/>
</dbReference>
<evidence type="ECO:0000256" key="3">
    <source>
        <dbReference type="ARBA" id="ARBA00023136"/>
    </source>
</evidence>
<feature type="lipid moiety-binding region" description="S-diacylglycerol cysteine" evidence="7">
    <location>
        <position position="19"/>
    </location>
</feature>
<keyword evidence="3" id="KW-0472">Membrane</keyword>
<dbReference type="OrthoDB" id="9812878at2"/>
<evidence type="ECO:0000313" key="8">
    <source>
        <dbReference type="EMBL" id="CVK15432.1"/>
    </source>
</evidence>
<dbReference type="EMBL" id="FCOR01000001">
    <property type="protein sequence ID" value="CVK15432.1"/>
    <property type="molecule type" value="Genomic_DNA"/>
</dbReference>
<evidence type="ECO:0000313" key="9">
    <source>
        <dbReference type="Proteomes" id="UP000182761"/>
    </source>
</evidence>
<dbReference type="PIRSF" id="PIRSF002854">
    <property type="entry name" value="MetQ"/>
    <property type="match status" value="1"/>
</dbReference>
<keyword evidence="5 6" id="KW-0449">Lipoprotein</keyword>
<dbReference type="STRING" id="1586267.GCA_001418685_00252"/>
<evidence type="ECO:0000256" key="7">
    <source>
        <dbReference type="PIRSR" id="PIRSR002854-1"/>
    </source>
</evidence>
<dbReference type="Gene3D" id="3.40.190.10">
    <property type="entry name" value="Periplasmic binding protein-like II"/>
    <property type="match status" value="2"/>
</dbReference>
<evidence type="ECO:0000256" key="1">
    <source>
        <dbReference type="ARBA" id="ARBA00004635"/>
    </source>
</evidence>
<sequence length="267" mass="29737">MKKLTIFILFVSSILLSTCQKKQVDNPNYIKVGVESGPEFVVAQTAQKIAKEKYGLEVELVEFNDYILPNTALNDGDIDINIIQHKPFLNHIIKQRGYKLAIVGNTFIYPLAGYSKKIKSLDELQSGSTIGIPNDATNRGRALLLLQKEGLIKLKDPKSLISSASDIIENPKNLKIIDMDPAILTEILNDDKVSIAIINNTFAAKEGFTLKDGLFVEDKDSPYMNVIVSREDNKDAENVKKFIKAYQSNEVAETTDREFKGGAVKGW</sequence>